<proteinExistence type="predicted"/>
<dbReference type="PANTHER" id="PTHR24148">
    <property type="entry name" value="ANKYRIN REPEAT DOMAIN-CONTAINING PROTEIN 39 HOMOLOG-RELATED"/>
    <property type="match status" value="1"/>
</dbReference>
<feature type="region of interest" description="Disordered" evidence="1">
    <location>
        <begin position="1"/>
        <end position="30"/>
    </location>
</feature>
<dbReference type="Pfam" id="PF26639">
    <property type="entry name" value="Het-6_barrel"/>
    <property type="match status" value="1"/>
</dbReference>
<dbReference type="AlphaFoldDB" id="A0AA40K8P6"/>
<evidence type="ECO:0000313" key="3">
    <source>
        <dbReference type="EMBL" id="KAK0750164.1"/>
    </source>
</evidence>
<dbReference type="InterPro" id="IPR052895">
    <property type="entry name" value="HetReg/Transcr_Mod"/>
</dbReference>
<dbReference type="Proteomes" id="UP001172155">
    <property type="component" value="Unassembled WGS sequence"/>
</dbReference>
<gene>
    <name evidence="3" type="ORF">B0T18DRAFT_321304</name>
</gene>
<dbReference type="EMBL" id="JAUKUD010000003">
    <property type="protein sequence ID" value="KAK0750164.1"/>
    <property type="molecule type" value="Genomic_DNA"/>
</dbReference>
<keyword evidence="4" id="KW-1185">Reference proteome</keyword>
<evidence type="ECO:0000313" key="4">
    <source>
        <dbReference type="Proteomes" id="UP001172155"/>
    </source>
</evidence>
<feature type="domain" description="Heterokaryon incompatibility" evidence="2">
    <location>
        <begin position="69"/>
        <end position="216"/>
    </location>
</feature>
<dbReference type="InterPro" id="IPR010730">
    <property type="entry name" value="HET"/>
</dbReference>
<organism evidence="3 4">
    <name type="scientific">Schizothecium vesticola</name>
    <dbReference type="NCBI Taxonomy" id="314040"/>
    <lineage>
        <taxon>Eukaryota</taxon>
        <taxon>Fungi</taxon>
        <taxon>Dikarya</taxon>
        <taxon>Ascomycota</taxon>
        <taxon>Pezizomycotina</taxon>
        <taxon>Sordariomycetes</taxon>
        <taxon>Sordariomycetidae</taxon>
        <taxon>Sordariales</taxon>
        <taxon>Schizotheciaceae</taxon>
        <taxon>Schizothecium</taxon>
    </lineage>
</organism>
<accession>A0AA40K8P6</accession>
<reference evidence="3" key="1">
    <citation type="submission" date="2023-06" db="EMBL/GenBank/DDBJ databases">
        <title>Genome-scale phylogeny and comparative genomics of the fungal order Sordariales.</title>
        <authorList>
            <consortium name="Lawrence Berkeley National Laboratory"/>
            <person name="Hensen N."/>
            <person name="Bonometti L."/>
            <person name="Westerberg I."/>
            <person name="Brannstrom I.O."/>
            <person name="Guillou S."/>
            <person name="Cros-Aarteil S."/>
            <person name="Calhoun S."/>
            <person name="Haridas S."/>
            <person name="Kuo A."/>
            <person name="Mondo S."/>
            <person name="Pangilinan J."/>
            <person name="Riley R."/>
            <person name="LaButti K."/>
            <person name="Andreopoulos B."/>
            <person name="Lipzen A."/>
            <person name="Chen C."/>
            <person name="Yanf M."/>
            <person name="Daum C."/>
            <person name="Ng V."/>
            <person name="Clum A."/>
            <person name="Steindorff A."/>
            <person name="Ohm R."/>
            <person name="Martin F."/>
            <person name="Silar P."/>
            <person name="Natvig D."/>
            <person name="Lalanne C."/>
            <person name="Gautier V."/>
            <person name="Ament-velasquez S.L."/>
            <person name="Kruys A."/>
            <person name="Hutchinson M.I."/>
            <person name="Powell A.J."/>
            <person name="Barry K."/>
            <person name="Miller A.N."/>
            <person name="Grigoriev I.V."/>
            <person name="Debuchy R."/>
            <person name="Gladieux P."/>
            <person name="Thoren M.H."/>
            <person name="Johannesson H."/>
        </authorList>
    </citation>
    <scope>NUCLEOTIDE SEQUENCE</scope>
    <source>
        <strain evidence="3">SMH3187-1</strain>
    </source>
</reference>
<comment type="caution">
    <text evidence="3">The sequence shown here is derived from an EMBL/GenBank/DDBJ whole genome shotgun (WGS) entry which is preliminary data.</text>
</comment>
<evidence type="ECO:0000259" key="2">
    <source>
        <dbReference type="Pfam" id="PF06985"/>
    </source>
</evidence>
<sequence>MASADPAQRDSARRSVPPPKQRTSRPRNRQYRYEELEESCIRLINLLPEKKTMIQCEMMHVSMNDLPRYMAISYAWGDARDTKNIELEDAIIPISTSLHGALQALRHSSRPVLVWADAMCINQENHDERTEQVALMTRIYAEADAVALWLGPEEDDSSSAISLLHSLHNREYNQETPDEVERLIVSEATKPQGGRFGAVVDLFERDYWRRLWVIQEVMNARSVTIYCGATKMRWSTLQNAVAFFSTHKDLLDQYFPVELGHPYRFVSPKTSMSCSGVLSGGGPRLLLDIERALIKKREYLLDVLLLSRHQLASDPKDKFFGLLGILPEHIQRDFRADYAMSVKEIFTGIVDYLIKTTGSLDVVCEAFNTPQNNPNGLPSFVPDWSRPPISSYCSARDSGRSRYDAALGRKAECRFLDEQLCLLEISAVYIGKVWCRGMCGAAGIIYPKDFLATFLQWRAILLDASSTWSDKSRHLAEVEFAQTLCLGEVGVPKKWRDDPEEWLRVCYTAFASEIQRCLPNFVIDFRLRKFLKSNTTLGEEDWCWIVSHVLTFMRGRSLCITEDGHIGSGSEAIMEGDIVVVPLGCSTPFILRPHGNRGNYHFIGDLYLHGYMGGEAVLELNKGRRELKKYVLR</sequence>
<dbReference type="PANTHER" id="PTHR24148:SF73">
    <property type="entry name" value="HET DOMAIN PROTEIN (AFU_ORTHOLOGUE AFUA_8G01020)"/>
    <property type="match status" value="1"/>
</dbReference>
<evidence type="ECO:0000256" key="1">
    <source>
        <dbReference type="SAM" id="MobiDB-lite"/>
    </source>
</evidence>
<protein>
    <submittedName>
        <fullName evidence="3">Heterokaryon incompatibility protein-domain-containing protein</fullName>
    </submittedName>
</protein>
<name>A0AA40K8P6_9PEZI</name>
<dbReference type="Pfam" id="PF06985">
    <property type="entry name" value="HET"/>
    <property type="match status" value="1"/>
</dbReference>